<evidence type="ECO:0000256" key="1">
    <source>
        <dbReference type="SAM" id="MobiDB-lite"/>
    </source>
</evidence>
<feature type="compositionally biased region" description="Polar residues" evidence="1">
    <location>
        <begin position="78"/>
        <end position="101"/>
    </location>
</feature>
<dbReference type="Proteomes" id="UP000053989">
    <property type="component" value="Unassembled WGS sequence"/>
</dbReference>
<dbReference type="HOGENOM" id="CLU_1378863_0_0_1"/>
<dbReference type="EMBL" id="KN822051">
    <property type="protein sequence ID" value="KIM61508.1"/>
    <property type="molecule type" value="Genomic_DNA"/>
</dbReference>
<accession>A0A0C2ZIQ3</accession>
<protein>
    <submittedName>
        <fullName evidence="2">Uncharacterized protein</fullName>
    </submittedName>
</protein>
<sequence length="198" mass="21850">MVWNRILRSSWKTSSNWNDRGQSKDGNMNVPDHSRETRRTPQETGWFVTLPENNRQTNKHSLGSEGIKSPLIRPVFSSKESQSQPTSTPIPITQSQCSSAHPPSSCQLLPSLPSSWPPQNPSHAVVAAAAMALCNAATRPTRQAISLCSFPRWPLTSSLFIRRLRKPTSIYSRGSWESSPTSLSLALSWPSTALLSPS</sequence>
<name>A0A0C2ZIQ3_9AGAM</name>
<gene>
    <name evidence="2" type="ORF">SCLCIDRAFT_874358</name>
</gene>
<reference evidence="3" key="2">
    <citation type="submission" date="2015-01" db="EMBL/GenBank/DDBJ databases">
        <title>Evolutionary Origins and Diversification of the Mycorrhizal Mutualists.</title>
        <authorList>
            <consortium name="DOE Joint Genome Institute"/>
            <consortium name="Mycorrhizal Genomics Consortium"/>
            <person name="Kohler A."/>
            <person name="Kuo A."/>
            <person name="Nagy L.G."/>
            <person name="Floudas D."/>
            <person name="Copeland A."/>
            <person name="Barry K.W."/>
            <person name="Cichocki N."/>
            <person name="Veneault-Fourrey C."/>
            <person name="LaButti K."/>
            <person name="Lindquist E.A."/>
            <person name="Lipzen A."/>
            <person name="Lundell T."/>
            <person name="Morin E."/>
            <person name="Murat C."/>
            <person name="Riley R."/>
            <person name="Ohm R."/>
            <person name="Sun H."/>
            <person name="Tunlid A."/>
            <person name="Henrissat B."/>
            <person name="Grigoriev I.V."/>
            <person name="Hibbett D.S."/>
            <person name="Martin F."/>
        </authorList>
    </citation>
    <scope>NUCLEOTIDE SEQUENCE [LARGE SCALE GENOMIC DNA]</scope>
    <source>
        <strain evidence="3">Foug A</strain>
    </source>
</reference>
<proteinExistence type="predicted"/>
<evidence type="ECO:0000313" key="2">
    <source>
        <dbReference type="EMBL" id="KIM61508.1"/>
    </source>
</evidence>
<keyword evidence="3" id="KW-1185">Reference proteome</keyword>
<organism evidence="2 3">
    <name type="scientific">Scleroderma citrinum Foug A</name>
    <dbReference type="NCBI Taxonomy" id="1036808"/>
    <lineage>
        <taxon>Eukaryota</taxon>
        <taxon>Fungi</taxon>
        <taxon>Dikarya</taxon>
        <taxon>Basidiomycota</taxon>
        <taxon>Agaricomycotina</taxon>
        <taxon>Agaricomycetes</taxon>
        <taxon>Agaricomycetidae</taxon>
        <taxon>Boletales</taxon>
        <taxon>Sclerodermatineae</taxon>
        <taxon>Sclerodermataceae</taxon>
        <taxon>Scleroderma</taxon>
    </lineage>
</organism>
<feature type="region of interest" description="Disordered" evidence="1">
    <location>
        <begin position="13"/>
        <end position="104"/>
    </location>
</feature>
<feature type="compositionally biased region" description="Polar residues" evidence="1">
    <location>
        <begin position="51"/>
        <end position="61"/>
    </location>
</feature>
<evidence type="ECO:0000313" key="3">
    <source>
        <dbReference type="Proteomes" id="UP000053989"/>
    </source>
</evidence>
<dbReference type="AlphaFoldDB" id="A0A0C2ZIQ3"/>
<feature type="compositionally biased region" description="Basic and acidic residues" evidence="1">
    <location>
        <begin position="32"/>
        <end position="41"/>
    </location>
</feature>
<dbReference type="InParanoid" id="A0A0C2ZIQ3"/>
<feature type="compositionally biased region" description="Polar residues" evidence="1">
    <location>
        <begin position="13"/>
        <end position="26"/>
    </location>
</feature>
<reference evidence="2 3" key="1">
    <citation type="submission" date="2014-04" db="EMBL/GenBank/DDBJ databases">
        <authorList>
            <consortium name="DOE Joint Genome Institute"/>
            <person name="Kuo A."/>
            <person name="Kohler A."/>
            <person name="Nagy L.G."/>
            <person name="Floudas D."/>
            <person name="Copeland A."/>
            <person name="Barry K.W."/>
            <person name="Cichocki N."/>
            <person name="Veneault-Fourrey C."/>
            <person name="LaButti K."/>
            <person name="Lindquist E.A."/>
            <person name="Lipzen A."/>
            <person name="Lundell T."/>
            <person name="Morin E."/>
            <person name="Murat C."/>
            <person name="Sun H."/>
            <person name="Tunlid A."/>
            <person name="Henrissat B."/>
            <person name="Grigoriev I.V."/>
            <person name="Hibbett D.S."/>
            <person name="Martin F."/>
            <person name="Nordberg H.P."/>
            <person name="Cantor M.N."/>
            <person name="Hua S.X."/>
        </authorList>
    </citation>
    <scope>NUCLEOTIDE SEQUENCE [LARGE SCALE GENOMIC DNA]</scope>
    <source>
        <strain evidence="2 3">Foug A</strain>
    </source>
</reference>